<evidence type="ECO:0000256" key="2">
    <source>
        <dbReference type="ARBA" id="ARBA00023002"/>
    </source>
</evidence>
<dbReference type="Proteomes" id="UP000548867">
    <property type="component" value="Unassembled WGS sequence"/>
</dbReference>
<evidence type="ECO:0000256" key="3">
    <source>
        <dbReference type="RuleBase" id="RU000363"/>
    </source>
</evidence>
<evidence type="ECO:0000313" key="5">
    <source>
        <dbReference type="Proteomes" id="UP000548867"/>
    </source>
</evidence>
<dbReference type="Pfam" id="PF00106">
    <property type="entry name" value="adh_short"/>
    <property type="match status" value="1"/>
</dbReference>
<evidence type="ECO:0000256" key="1">
    <source>
        <dbReference type="ARBA" id="ARBA00006484"/>
    </source>
</evidence>
<proteinExistence type="inferred from homology"/>
<dbReference type="SUPFAM" id="SSF51735">
    <property type="entry name" value="NAD(P)-binding Rossmann-fold domains"/>
    <property type="match status" value="1"/>
</dbReference>
<dbReference type="AlphaFoldDB" id="A0A7W6CJX3"/>
<gene>
    <name evidence="4" type="ORF">GGR38_004829</name>
</gene>
<dbReference type="Gene3D" id="3.40.50.720">
    <property type="entry name" value="NAD(P)-binding Rossmann-like Domain"/>
    <property type="match status" value="1"/>
</dbReference>
<sequence>MLITGVSSGIGEATAAALAQAGYRVFGGARTPFMVAPIAGVELLELDVRKDEQVRRAVDFVLEKAGRIDIVINNAGVSLIGPVEASSDAETQALFDTNLFGALRVMRAVLPAMRQQKSGLIVNISSVLGFLPAPFMGLYASSKHALEGLSESLDHEVRGFGVRVILVQPNFTNTRLDTNAQQTQAGLPAYADMLSQTLAAVQKQVAAGEAPSRVAGKIISAIRGGHRMRHPANSSARLLAFLRRFAPAGAVDKGIRSTFGLKP</sequence>
<name>A0A7W6CJX3_9SPHN</name>
<dbReference type="EMBL" id="JACIDX010000042">
    <property type="protein sequence ID" value="MBB3957854.1"/>
    <property type="molecule type" value="Genomic_DNA"/>
</dbReference>
<accession>A0A7W6CJX3</accession>
<dbReference type="PANTHER" id="PTHR43976:SF16">
    <property type="entry name" value="SHORT-CHAIN DEHYDROGENASE_REDUCTASE FAMILY PROTEIN"/>
    <property type="match status" value="1"/>
</dbReference>
<dbReference type="PRINTS" id="PR00080">
    <property type="entry name" value="SDRFAMILY"/>
</dbReference>
<dbReference type="RefSeq" id="WP_221227242.1">
    <property type="nucleotide sequence ID" value="NZ_JACIDX010000042.1"/>
</dbReference>
<organism evidence="4 5">
    <name type="scientific">Novosphingobium sediminicola</name>
    <dbReference type="NCBI Taxonomy" id="563162"/>
    <lineage>
        <taxon>Bacteria</taxon>
        <taxon>Pseudomonadati</taxon>
        <taxon>Pseudomonadota</taxon>
        <taxon>Alphaproteobacteria</taxon>
        <taxon>Sphingomonadales</taxon>
        <taxon>Sphingomonadaceae</taxon>
        <taxon>Novosphingobium</taxon>
    </lineage>
</organism>
<dbReference type="NCBIfam" id="NF004823">
    <property type="entry name" value="PRK06179.1"/>
    <property type="match status" value="1"/>
</dbReference>
<dbReference type="InterPro" id="IPR051911">
    <property type="entry name" value="SDR_oxidoreductase"/>
</dbReference>
<comment type="caution">
    <text evidence="4">The sequence shown here is derived from an EMBL/GenBank/DDBJ whole genome shotgun (WGS) entry which is preliminary data.</text>
</comment>
<reference evidence="4 5" key="1">
    <citation type="submission" date="2020-08" db="EMBL/GenBank/DDBJ databases">
        <title>Genomic Encyclopedia of Type Strains, Phase IV (KMG-IV): sequencing the most valuable type-strain genomes for metagenomic binning, comparative biology and taxonomic classification.</title>
        <authorList>
            <person name="Goeker M."/>
        </authorList>
    </citation>
    <scope>NUCLEOTIDE SEQUENCE [LARGE SCALE GENOMIC DNA]</scope>
    <source>
        <strain evidence="4 5">DSM 27057</strain>
    </source>
</reference>
<comment type="similarity">
    <text evidence="1 3">Belongs to the short-chain dehydrogenases/reductases (SDR) family.</text>
</comment>
<dbReference type="InterPro" id="IPR002347">
    <property type="entry name" value="SDR_fam"/>
</dbReference>
<dbReference type="InterPro" id="IPR036291">
    <property type="entry name" value="NAD(P)-bd_dom_sf"/>
</dbReference>
<keyword evidence="5" id="KW-1185">Reference proteome</keyword>
<dbReference type="GO" id="GO:0016491">
    <property type="term" value="F:oxidoreductase activity"/>
    <property type="evidence" value="ECO:0007669"/>
    <property type="project" value="UniProtKB-KW"/>
</dbReference>
<keyword evidence="2" id="KW-0560">Oxidoreductase</keyword>
<dbReference type="PANTHER" id="PTHR43976">
    <property type="entry name" value="SHORT CHAIN DEHYDROGENASE"/>
    <property type="match status" value="1"/>
</dbReference>
<evidence type="ECO:0000313" key="4">
    <source>
        <dbReference type="EMBL" id="MBB3957854.1"/>
    </source>
</evidence>
<protein>
    <submittedName>
        <fullName evidence="4">NAD(P)-dependent dehydrogenase (Short-subunit alcohol dehydrogenase family)</fullName>
    </submittedName>
</protein>
<dbReference type="CDD" id="cd05374">
    <property type="entry name" value="17beta-HSD-like_SDR_c"/>
    <property type="match status" value="1"/>
</dbReference>
<dbReference type="PRINTS" id="PR00081">
    <property type="entry name" value="GDHRDH"/>
</dbReference>